<reference evidence="2 3" key="1">
    <citation type="journal article" date="2017" name="Nat. Commun.">
        <title>Genome assembly with in vitro proximity ligation data and whole-genome triplication in lettuce.</title>
        <authorList>
            <person name="Reyes-Chin-Wo S."/>
            <person name="Wang Z."/>
            <person name="Yang X."/>
            <person name="Kozik A."/>
            <person name="Arikit S."/>
            <person name="Song C."/>
            <person name="Xia L."/>
            <person name="Froenicke L."/>
            <person name="Lavelle D.O."/>
            <person name="Truco M.J."/>
            <person name="Xia R."/>
            <person name="Zhu S."/>
            <person name="Xu C."/>
            <person name="Xu H."/>
            <person name="Xu X."/>
            <person name="Cox K."/>
            <person name="Korf I."/>
            <person name="Meyers B.C."/>
            <person name="Michelmore R.W."/>
        </authorList>
    </citation>
    <scope>NUCLEOTIDE SEQUENCE [LARGE SCALE GENOMIC DNA]</scope>
    <source>
        <strain evidence="3">cv. Salinas</strain>
        <tissue evidence="2">Seedlings</tissue>
    </source>
</reference>
<dbReference type="SUPFAM" id="SSF48403">
    <property type="entry name" value="Ankyrin repeat"/>
    <property type="match status" value="1"/>
</dbReference>
<sequence length="170" mass="19213">MFIYHDRYTYKSSIETGKQKQIQDKVSTEGNVTISTEIQTVGEDTKQKGKNKIIRNRELQVVSKLNHDKGAFTDATNSDGNTILHITVGLGRNNIVKEILQLIEEVNLPKMINLDGSTALHIAAIIGNIEATTLLVKKKTEVCWIFLTINLKDLWIKLMKICISKPLNFF</sequence>
<dbReference type="AlphaFoldDB" id="A0A9R1UXA5"/>
<accession>A0A9R1UXA5</accession>
<organism evidence="2 3">
    <name type="scientific">Lactuca sativa</name>
    <name type="common">Garden lettuce</name>
    <dbReference type="NCBI Taxonomy" id="4236"/>
    <lineage>
        <taxon>Eukaryota</taxon>
        <taxon>Viridiplantae</taxon>
        <taxon>Streptophyta</taxon>
        <taxon>Embryophyta</taxon>
        <taxon>Tracheophyta</taxon>
        <taxon>Spermatophyta</taxon>
        <taxon>Magnoliopsida</taxon>
        <taxon>eudicotyledons</taxon>
        <taxon>Gunneridae</taxon>
        <taxon>Pentapetalae</taxon>
        <taxon>asterids</taxon>
        <taxon>campanulids</taxon>
        <taxon>Asterales</taxon>
        <taxon>Asteraceae</taxon>
        <taxon>Cichorioideae</taxon>
        <taxon>Cichorieae</taxon>
        <taxon>Lactucinae</taxon>
        <taxon>Lactuca</taxon>
    </lineage>
</organism>
<dbReference type="Proteomes" id="UP000235145">
    <property type="component" value="Unassembled WGS sequence"/>
</dbReference>
<evidence type="ECO:0008006" key="4">
    <source>
        <dbReference type="Google" id="ProtNLM"/>
    </source>
</evidence>
<dbReference type="Pfam" id="PF12796">
    <property type="entry name" value="Ank_2"/>
    <property type="match status" value="1"/>
</dbReference>
<dbReference type="Gene3D" id="1.25.40.20">
    <property type="entry name" value="Ankyrin repeat-containing domain"/>
    <property type="match status" value="1"/>
</dbReference>
<dbReference type="PROSITE" id="PS50088">
    <property type="entry name" value="ANK_REPEAT"/>
    <property type="match status" value="1"/>
</dbReference>
<dbReference type="InterPro" id="IPR036770">
    <property type="entry name" value="Ankyrin_rpt-contain_sf"/>
</dbReference>
<dbReference type="PANTHER" id="PTHR47303">
    <property type="match status" value="1"/>
</dbReference>
<evidence type="ECO:0000313" key="3">
    <source>
        <dbReference type="Proteomes" id="UP000235145"/>
    </source>
</evidence>
<dbReference type="InterPro" id="IPR002110">
    <property type="entry name" value="Ankyrin_rpt"/>
</dbReference>
<keyword evidence="1" id="KW-0040">ANK repeat</keyword>
<feature type="repeat" description="ANK" evidence="1">
    <location>
        <begin position="115"/>
        <end position="142"/>
    </location>
</feature>
<dbReference type="PROSITE" id="PS50297">
    <property type="entry name" value="ANK_REP_REGION"/>
    <property type="match status" value="1"/>
</dbReference>
<dbReference type="PANTHER" id="PTHR47303:SF1">
    <property type="entry name" value="NF-KAPPA-B INHIBITOR BETA"/>
    <property type="match status" value="1"/>
</dbReference>
<evidence type="ECO:0000313" key="2">
    <source>
        <dbReference type="EMBL" id="KAJ0195238.1"/>
    </source>
</evidence>
<evidence type="ECO:0000256" key="1">
    <source>
        <dbReference type="PROSITE-ProRule" id="PRU00023"/>
    </source>
</evidence>
<dbReference type="SMART" id="SM00248">
    <property type="entry name" value="ANK"/>
    <property type="match status" value="2"/>
</dbReference>
<comment type="caution">
    <text evidence="2">The sequence shown here is derived from an EMBL/GenBank/DDBJ whole genome shotgun (WGS) entry which is preliminary data.</text>
</comment>
<dbReference type="EMBL" id="NBSK02000007">
    <property type="protein sequence ID" value="KAJ0195238.1"/>
    <property type="molecule type" value="Genomic_DNA"/>
</dbReference>
<keyword evidence="3" id="KW-1185">Reference proteome</keyword>
<protein>
    <recommendedName>
        <fullName evidence="4">PGG domain-containing protein</fullName>
    </recommendedName>
</protein>
<name>A0A9R1UXA5_LACSA</name>
<gene>
    <name evidence="2" type="ORF">LSAT_V11C700362890</name>
</gene>
<proteinExistence type="predicted"/>